<dbReference type="RefSeq" id="WP_326830867.1">
    <property type="nucleotide sequence ID" value="NZ_VUNH01000003.1"/>
</dbReference>
<keyword evidence="6 9" id="KW-0143">Chaperone</keyword>
<feature type="domain" description="Trigger factor C-terminal" evidence="11">
    <location>
        <begin position="269"/>
        <end position="430"/>
    </location>
</feature>
<organism evidence="12 13">
    <name type="scientific">Pyramidobacter porci</name>
    <dbReference type="NCBI Taxonomy" id="2605789"/>
    <lineage>
        <taxon>Bacteria</taxon>
        <taxon>Thermotogati</taxon>
        <taxon>Synergistota</taxon>
        <taxon>Synergistia</taxon>
        <taxon>Synergistales</taxon>
        <taxon>Dethiosulfovibrionaceae</taxon>
        <taxon>Pyramidobacter</taxon>
    </lineage>
</organism>
<dbReference type="Pfam" id="PF05698">
    <property type="entry name" value="Trigger_C"/>
    <property type="match status" value="1"/>
</dbReference>
<dbReference type="GO" id="GO:0051301">
    <property type="term" value="P:cell division"/>
    <property type="evidence" value="ECO:0007669"/>
    <property type="project" value="UniProtKB-KW"/>
</dbReference>
<accession>A0A6L5YAI2</accession>
<protein>
    <recommendedName>
        <fullName evidence="4 9">Trigger factor</fullName>
        <shortName evidence="9">TF</shortName>
        <ecNumber evidence="3 9">5.2.1.8</ecNumber>
    </recommendedName>
    <alternativeName>
        <fullName evidence="8 9">PPIase</fullName>
    </alternativeName>
</protein>
<dbReference type="SUPFAM" id="SSF54534">
    <property type="entry name" value="FKBP-like"/>
    <property type="match status" value="1"/>
</dbReference>
<evidence type="ECO:0000256" key="7">
    <source>
        <dbReference type="ARBA" id="ARBA00023235"/>
    </source>
</evidence>
<comment type="subcellular location">
    <subcellularLocation>
        <location evidence="9">Cytoplasm</location>
    </subcellularLocation>
    <text evidence="9">About half TF is bound to the ribosome near the polypeptide exit tunnel while the other half is free in the cytoplasm.</text>
</comment>
<dbReference type="NCBIfam" id="TIGR00115">
    <property type="entry name" value="tig"/>
    <property type="match status" value="1"/>
</dbReference>
<evidence type="ECO:0000259" key="10">
    <source>
        <dbReference type="Pfam" id="PF05697"/>
    </source>
</evidence>
<dbReference type="PANTHER" id="PTHR30560">
    <property type="entry name" value="TRIGGER FACTOR CHAPERONE AND PEPTIDYL-PROLYL CIS/TRANS ISOMERASE"/>
    <property type="match status" value="1"/>
</dbReference>
<evidence type="ECO:0000256" key="1">
    <source>
        <dbReference type="ARBA" id="ARBA00000971"/>
    </source>
</evidence>
<sequence>MKSELLSQEKNIVTIKVTVDQAGYAAQLKKTYAEIAKRVNIPGFRKGKAPKTVLEMRLGKDSIMSQAFEDMLPKVLDEVCAEYDLEPIASPVVDDLDIKEGEDVSFTVKYEVEPEVTLPEFSDITVDLPVFAVSESMVDEALENMKKRLSTYKPVNRPARHGDKVRAAYSLVVKDDDGKDILSHEPQIDTFELDNLSMRPEIVEALTGTEAGTKKPADINVADDYRDKAVAGKTAHYEFDVIEVQEPVAPEMNEEFFRKVTAENVHSEEELRATIRENLDKRLKADARTAAENEAIAKITEASQVELPDSMVRRQREHLRKRFEENVKQRTKMSLEEYYKSEGHDLKELEENLEKDARRDVMGYLVVDACAKKFGVSVRKEDLDGEISQMAANYGISSDSIKDMLKKRPEDFENMISQARYRKTLQAIMEKVKVNEVKKGVDAEAPAAQN</sequence>
<evidence type="ECO:0000256" key="3">
    <source>
        <dbReference type="ARBA" id="ARBA00013194"/>
    </source>
</evidence>
<dbReference type="InterPro" id="IPR036611">
    <property type="entry name" value="Trigger_fac_ribosome-bd_sf"/>
</dbReference>
<dbReference type="InterPro" id="IPR008880">
    <property type="entry name" value="Trigger_fac_C"/>
</dbReference>
<evidence type="ECO:0000256" key="9">
    <source>
        <dbReference type="HAMAP-Rule" id="MF_00303"/>
    </source>
</evidence>
<evidence type="ECO:0000313" key="13">
    <source>
        <dbReference type="Proteomes" id="UP000473699"/>
    </source>
</evidence>
<comment type="domain">
    <text evidence="9">Consists of 3 domains; the N-terminus binds the ribosome, the middle domain has PPIase activity, while the C-terminus has intrinsic chaperone activity on its own.</text>
</comment>
<dbReference type="GO" id="GO:0043335">
    <property type="term" value="P:protein unfolding"/>
    <property type="evidence" value="ECO:0007669"/>
    <property type="project" value="TreeGrafter"/>
</dbReference>
<dbReference type="SUPFAM" id="SSF109998">
    <property type="entry name" value="Triger factor/SurA peptide-binding domain-like"/>
    <property type="match status" value="1"/>
</dbReference>
<evidence type="ECO:0000256" key="4">
    <source>
        <dbReference type="ARBA" id="ARBA00016902"/>
    </source>
</evidence>
<dbReference type="PIRSF" id="PIRSF003095">
    <property type="entry name" value="Trigger_factor"/>
    <property type="match status" value="1"/>
</dbReference>
<comment type="catalytic activity">
    <reaction evidence="1 9">
        <text>[protein]-peptidylproline (omega=180) = [protein]-peptidylproline (omega=0)</text>
        <dbReference type="Rhea" id="RHEA:16237"/>
        <dbReference type="Rhea" id="RHEA-COMP:10747"/>
        <dbReference type="Rhea" id="RHEA-COMP:10748"/>
        <dbReference type="ChEBI" id="CHEBI:83833"/>
        <dbReference type="ChEBI" id="CHEBI:83834"/>
        <dbReference type="EC" id="5.2.1.8"/>
    </reaction>
</comment>
<keyword evidence="9" id="KW-0963">Cytoplasm</keyword>
<dbReference type="GO" id="GO:0044183">
    <property type="term" value="F:protein folding chaperone"/>
    <property type="evidence" value="ECO:0007669"/>
    <property type="project" value="TreeGrafter"/>
</dbReference>
<dbReference type="InterPro" id="IPR027304">
    <property type="entry name" value="Trigger_fact/SurA_dom_sf"/>
</dbReference>
<comment type="similarity">
    <text evidence="2 9">Belongs to the FKBP-type PPIase family. Tig subfamily.</text>
</comment>
<gene>
    <name evidence="9 12" type="primary">tig</name>
    <name evidence="12" type="ORF">FYJ74_04515</name>
</gene>
<dbReference type="InterPro" id="IPR046357">
    <property type="entry name" value="PPIase_dom_sf"/>
</dbReference>
<evidence type="ECO:0000256" key="5">
    <source>
        <dbReference type="ARBA" id="ARBA00023110"/>
    </source>
</evidence>
<evidence type="ECO:0000313" key="12">
    <source>
        <dbReference type="EMBL" id="MST55296.1"/>
    </source>
</evidence>
<dbReference type="Gene3D" id="3.10.50.40">
    <property type="match status" value="1"/>
</dbReference>
<evidence type="ECO:0000256" key="8">
    <source>
        <dbReference type="ARBA" id="ARBA00029986"/>
    </source>
</evidence>
<keyword evidence="7 9" id="KW-0413">Isomerase</keyword>
<dbReference type="PANTHER" id="PTHR30560:SF3">
    <property type="entry name" value="TRIGGER FACTOR-LIKE PROTEIN TIG, CHLOROPLASTIC"/>
    <property type="match status" value="1"/>
</dbReference>
<dbReference type="InterPro" id="IPR005215">
    <property type="entry name" value="Trig_fac"/>
</dbReference>
<dbReference type="GO" id="GO:0005737">
    <property type="term" value="C:cytoplasm"/>
    <property type="evidence" value="ECO:0007669"/>
    <property type="project" value="UniProtKB-SubCell"/>
</dbReference>
<dbReference type="HAMAP" id="MF_00303">
    <property type="entry name" value="Trigger_factor_Tig"/>
    <property type="match status" value="1"/>
</dbReference>
<keyword evidence="5 9" id="KW-0697">Rotamase</keyword>
<dbReference type="GO" id="GO:0051083">
    <property type="term" value="P:'de novo' cotranslational protein folding"/>
    <property type="evidence" value="ECO:0007669"/>
    <property type="project" value="TreeGrafter"/>
</dbReference>
<dbReference type="Gene3D" id="3.30.70.1050">
    <property type="entry name" value="Trigger factor ribosome-binding domain"/>
    <property type="match status" value="1"/>
</dbReference>
<dbReference type="SUPFAM" id="SSF102735">
    <property type="entry name" value="Trigger factor ribosome-binding domain"/>
    <property type="match status" value="1"/>
</dbReference>
<keyword evidence="9" id="KW-0131">Cell cycle</keyword>
<dbReference type="InterPro" id="IPR037041">
    <property type="entry name" value="Trigger_fac_C_sf"/>
</dbReference>
<evidence type="ECO:0000256" key="2">
    <source>
        <dbReference type="ARBA" id="ARBA00005464"/>
    </source>
</evidence>
<dbReference type="Gene3D" id="1.10.3120.10">
    <property type="entry name" value="Trigger factor, C-terminal domain"/>
    <property type="match status" value="1"/>
</dbReference>
<dbReference type="EC" id="5.2.1.8" evidence="3 9"/>
<name>A0A6L5YAI2_9BACT</name>
<dbReference type="AlphaFoldDB" id="A0A6L5YAI2"/>
<dbReference type="EMBL" id="VUNH01000003">
    <property type="protein sequence ID" value="MST55296.1"/>
    <property type="molecule type" value="Genomic_DNA"/>
</dbReference>
<evidence type="ECO:0000259" key="11">
    <source>
        <dbReference type="Pfam" id="PF05698"/>
    </source>
</evidence>
<dbReference type="GO" id="GO:0043022">
    <property type="term" value="F:ribosome binding"/>
    <property type="evidence" value="ECO:0007669"/>
    <property type="project" value="TreeGrafter"/>
</dbReference>
<dbReference type="InterPro" id="IPR008881">
    <property type="entry name" value="Trigger_fac_ribosome-bd_bac"/>
</dbReference>
<keyword evidence="9" id="KW-0132">Cell division</keyword>
<comment type="function">
    <text evidence="9">Involved in protein export. Acts as a chaperone by maintaining the newly synthesized protein in an open conformation. Functions as a peptidyl-prolyl cis-trans isomerase.</text>
</comment>
<comment type="caution">
    <text evidence="12">The sequence shown here is derived from an EMBL/GenBank/DDBJ whole genome shotgun (WGS) entry which is preliminary data.</text>
</comment>
<keyword evidence="13" id="KW-1185">Reference proteome</keyword>
<dbReference type="GO" id="GO:0003755">
    <property type="term" value="F:peptidyl-prolyl cis-trans isomerase activity"/>
    <property type="evidence" value="ECO:0007669"/>
    <property type="project" value="UniProtKB-UniRule"/>
</dbReference>
<evidence type="ECO:0000256" key="6">
    <source>
        <dbReference type="ARBA" id="ARBA00023186"/>
    </source>
</evidence>
<reference evidence="12 13" key="1">
    <citation type="submission" date="2019-08" db="EMBL/GenBank/DDBJ databases">
        <title>In-depth cultivation of the pig gut microbiome towards novel bacterial diversity and tailored functional studies.</title>
        <authorList>
            <person name="Wylensek D."/>
            <person name="Hitch T.C.A."/>
            <person name="Clavel T."/>
        </authorList>
    </citation>
    <scope>NUCLEOTIDE SEQUENCE [LARGE SCALE GENOMIC DNA]</scope>
    <source>
        <strain evidence="12 13">SM-530-WT-4B</strain>
    </source>
</reference>
<dbReference type="Proteomes" id="UP000473699">
    <property type="component" value="Unassembled WGS sequence"/>
</dbReference>
<dbReference type="Pfam" id="PF05697">
    <property type="entry name" value="Trigger_N"/>
    <property type="match status" value="1"/>
</dbReference>
<feature type="domain" description="Trigger factor ribosome-binding bacterial" evidence="10">
    <location>
        <begin position="1"/>
        <end position="145"/>
    </location>
</feature>
<dbReference type="GO" id="GO:0015031">
    <property type="term" value="P:protein transport"/>
    <property type="evidence" value="ECO:0007669"/>
    <property type="project" value="UniProtKB-UniRule"/>
</dbReference>
<proteinExistence type="inferred from homology"/>